<dbReference type="PRINTS" id="PR00162">
    <property type="entry name" value="RIESKE"/>
</dbReference>
<name>A0A223V607_9FLAO</name>
<dbReference type="GO" id="GO:0046872">
    <property type="term" value="F:metal ion binding"/>
    <property type="evidence" value="ECO:0007669"/>
    <property type="project" value="UniProtKB-KW"/>
</dbReference>
<keyword evidence="8" id="KW-1185">Reference proteome</keyword>
<evidence type="ECO:0000313" key="8">
    <source>
        <dbReference type="Proteomes" id="UP000215244"/>
    </source>
</evidence>
<dbReference type="GO" id="GO:0051537">
    <property type="term" value="F:2 iron, 2 sulfur cluster binding"/>
    <property type="evidence" value="ECO:0007669"/>
    <property type="project" value="UniProtKB-KW"/>
</dbReference>
<keyword evidence="4" id="KW-0411">Iron-sulfur</keyword>
<keyword evidence="3" id="KW-0408">Iron</keyword>
<gene>
    <name evidence="7" type="ORF">CJ263_11780</name>
</gene>
<evidence type="ECO:0000256" key="3">
    <source>
        <dbReference type="ARBA" id="ARBA00023004"/>
    </source>
</evidence>
<dbReference type="Proteomes" id="UP000215244">
    <property type="component" value="Chromosome"/>
</dbReference>
<protein>
    <submittedName>
        <fullName evidence="7">(2Fe-2S)-binding protein</fullName>
    </submittedName>
</protein>
<keyword evidence="5" id="KW-1015">Disulfide bond</keyword>
<keyword evidence="1" id="KW-0001">2Fe-2S</keyword>
<evidence type="ECO:0000256" key="1">
    <source>
        <dbReference type="ARBA" id="ARBA00022714"/>
    </source>
</evidence>
<evidence type="ECO:0000256" key="6">
    <source>
        <dbReference type="ARBA" id="ARBA00034078"/>
    </source>
</evidence>
<dbReference type="SUPFAM" id="SSF50022">
    <property type="entry name" value="ISP domain"/>
    <property type="match status" value="1"/>
</dbReference>
<reference evidence="7 8" key="1">
    <citation type="submission" date="2017-08" db="EMBL/GenBank/DDBJ databases">
        <title>The complete genome sequence of Maribacter sp. B1, isolated from deep-sea sediment.</title>
        <authorList>
            <person name="Wu Y.-H."/>
            <person name="Cheng H."/>
            <person name="Xu X.-W."/>
        </authorList>
    </citation>
    <scope>NUCLEOTIDE SEQUENCE [LARGE SCALE GENOMIC DNA]</scope>
    <source>
        <strain evidence="7 8">B1</strain>
    </source>
</reference>
<dbReference type="InterPro" id="IPR036922">
    <property type="entry name" value="Rieske_2Fe-2S_sf"/>
</dbReference>
<organism evidence="7 8">
    <name type="scientific">Maribacter cobaltidurans</name>
    <dbReference type="NCBI Taxonomy" id="1178778"/>
    <lineage>
        <taxon>Bacteria</taxon>
        <taxon>Pseudomonadati</taxon>
        <taxon>Bacteroidota</taxon>
        <taxon>Flavobacteriia</taxon>
        <taxon>Flavobacteriales</taxon>
        <taxon>Flavobacteriaceae</taxon>
        <taxon>Maribacter</taxon>
    </lineage>
</organism>
<dbReference type="EMBL" id="CP022957">
    <property type="protein sequence ID" value="ASV30843.1"/>
    <property type="molecule type" value="Genomic_DNA"/>
</dbReference>
<dbReference type="PROSITE" id="PS51257">
    <property type="entry name" value="PROKAR_LIPOPROTEIN"/>
    <property type="match status" value="1"/>
</dbReference>
<dbReference type="InterPro" id="IPR017941">
    <property type="entry name" value="Rieske_2Fe-2S"/>
</dbReference>
<sequence>MHRKDFIKQFGYLIAVLPASSALLSSCAGLYYASFVEEGGVLRVSKGEFQQVKDEKQIERDFVVIQSHSMRYPIGIFKTQNSDYLASLMQCTHRGCELNIGGGIFNCPCHGSEFDPSGRVLEGPAEENLKSFEITADNENIYVHVS</sequence>
<dbReference type="CDD" id="cd03467">
    <property type="entry name" value="Rieske"/>
    <property type="match status" value="1"/>
</dbReference>
<dbReference type="Gene3D" id="2.102.10.10">
    <property type="entry name" value="Rieske [2Fe-2S] iron-sulphur domain"/>
    <property type="match status" value="1"/>
</dbReference>
<dbReference type="InterPro" id="IPR014349">
    <property type="entry name" value="Rieske_Fe-S_prot"/>
</dbReference>
<dbReference type="PANTHER" id="PTHR10134">
    <property type="entry name" value="CYTOCHROME B-C1 COMPLEX SUBUNIT RIESKE, MITOCHONDRIAL"/>
    <property type="match status" value="1"/>
</dbReference>
<dbReference type="AlphaFoldDB" id="A0A223V607"/>
<dbReference type="Pfam" id="PF00355">
    <property type="entry name" value="Rieske"/>
    <property type="match status" value="1"/>
</dbReference>
<dbReference type="PROSITE" id="PS51296">
    <property type="entry name" value="RIESKE"/>
    <property type="match status" value="1"/>
</dbReference>
<evidence type="ECO:0000256" key="4">
    <source>
        <dbReference type="ARBA" id="ARBA00023014"/>
    </source>
</evidence>
<accession>A0A223V607</accession>
<proteinExistence type="predicted"/>
<keyword evidence="2" id="KW-0479">Metal-binding</keyword>
<dbReference type="KEGG" id="marb:CJ263_11780"/>
<comment type="cofactor">
    <cofactor evidence="6">
        <name>[2Fe-2S] cluster</name>
        <dbReference type="ChEBI" id="CHEBI:190135"/>
    </cofactor>
</comment>
<evidence type="ECO:0000313" key="7">
    <source>
        <dbReference type="EMBL" id="ASV30843.1"/>
    </source>
</evidence>
<evidence type="ECO:0000256" key="5">
    <source>
        <dbReference type="ARBA" id="ARBA00023157"/>
    </source>
</evidence>
<dbReference type="InterPro" id="IPR005805">
    <property type="entry name" value="Rieske_Fe-S_prot_C"/>
</dbReference>
<dbReference type="GO" id="GO:0016020">
    <property type="term" value="C:membrane"/>
    <property type="evidence" value="ECO:0007669"/>
    <property type="project" value="InterPro"/>
</dbReference>
<evidence type="ECO:0000256" key="2">
    <source>
        <dbReference type="ARBA" id="ARBA00022723"/>
    </source>
</evidence>